<reference evidence="4" key="1">
    <citation type="journal article" date="2014" name="Int. J. Syst. Evol. Microbiol.">
        <title>Complete genome sequence of Corynebacterium casei LMG S-19264T (=DSM 44701T), isolated from a smear-ripened cheese.</title>
        <authorList>
            <consortium name="US DOE Joint Genome Institute (JGI-PGF)"/>
            <person name="Walter F."/>
            <person name="Albersmeier A."/>
            <person name="Kalinowski J."/>
            <person name="Ruckert C."/>
        </authorList>
    </citation>
    <scope>NUCLEOTIDE SEQUENCE</scope>
    <source>
        <strain evidence="4">KCTC 42731</strain>
    </source>
</reference>
<dbReference type="Gene3D" id="3.40.50.450">
    <property type="match status" value="1"/>
</dbReference>
<dbReference type="Gene3D" id="1.10.10.10">
    <property type="entry name" value="Winged helix-like DNA-binding domain superfamily/Winged helix DNA-binding domain"/>
    <property type="match status" value="1"/>
</dbReference>
<dbReference type="InterPro" id="IPR003488">
    <property type="entry name" value="DprA"/>
</dbReference>
<dbReference type="RefSeq" id="WP_189769425.1">
    <property type="nucleotide sequence ID" value="NZ_BNCK01000003.1"/>
</dbReference>
<dbReference type="Pfam" id="PF02481">
    <property type="entry name" value="DNA_processg_A"/>
    <property type="match status" value="1"/>
</dbReference>
<dbReference type="EMBL" id="BNCK01000003">
    <property type="protein sequence ID" value="GHF90308.1"/>
    <property type="molecule type" value="Genomic_DNA"/>
</dbReference>
<reference evidence="4" key="2">
    <citation type="submission" date="2020-09" db="EMBL/GenBank/DDBJ databases">
        <authorList>
            <person name="Sun Q."/>
            <person name="Kim S."/>
        </authorList>
    </citation>
    <scope>NUCLEOTIDE SEQUENCE</scope>
    <source>
        <strain evidence="4">KCTC 42731</strain>
    </source>
</reference>
<proteinExistence type="inferred from homology"/>
<evidence type="ECO:0000256" key="1">
    <source>
        <dbReference type="ARBA" id="ARBA00006525"/>
    </source>
</evidence>
<sequence length="376" mass="41000">MAQGRENDASVQNVRHWLALKLVPRLSTPKKIALVEKYSLSGLLTSAHNRDVLGLSEKQYHSLLTPDERKISKIISQVQEAGAHIICFDDPLYPQLLKQIYDPPLVLFVRGDCRVLSRHQIAIVGSRNVTAYGIETTKSFSKALTQHGLVVTSGLALGVDAYAHRMATNEACATIAVTATGIDIDYPSRNKALAREIVEQGGAIVTEFLPGTLPKPGHFPRRNRIISGLAHAVLVIEAAVKSGSLITAKSALEQNREVFALPGSIYNTQSAGCHWLIKQGAKLVENVADIIDELGEIVKTELNLNKNNNKELTNKKSYSKSLFNDPLLASVGHEITPVDKVVSRSKLPTDVVLTRLTMLELRGLVTAVPGGYLKIK</sequence>
<dbReference type="Pfam" id="PF17782">
    <property type="entry name" value="WHD_DprA"/>
    <property type="match status" value="1"/>
</dbReference>
<dbReference type="AlphaFoldDB" id="A0A919BI26"/>
<evidence type="ECO:0000313" key="5">
    <source>
        <dbReference type="Proteomes" id="UP000623842"/>
    </source>
</evidence>
<feature type="domain" description="DprA winged helix" evidence="3">
    <location>
        <begin position="325"/>
        <end position="371"/>
    </location>
</feature>
<evidence type="ECO:0000259" key="3">
    <source>
        <dbReference type="Pfam" id="PF17782"/>
    </source>
</evidence>
<accession>A0A919BI26</accession>
<keyword evidence="5" id="KW-1185">Reference proteome</keyword>
<dbReference type="GO" id="GO:0009294">
    <property type="term" value="P:DNA-mediated transformation"/>
    <property type="evidence" value="ECO:0007669"/>
    <property type="project" value="InterPro"/>
</dbReference>
<gene>
    <name evidence="4" type="primary">dprA</name>
    <name evidence="4" type="ORF">GCM10017161_17990</name>
</gene>
<feature type="domain" description="Smf/DprA SLOG" evidence="2">
    <location>
        <begin position="85"/>
        <end position="294"/>
    </location>
</feature>
<comment type="similarity">
    <text evidence="1">Belongs to the DprA/Smf family.</text>
</comment>
<evidence type="ECO:0000313" key="4">
    <source>
        <dbReference type="EMBL" id="GHF90308.1"/>
    </source>
</evidence>
<dbReference type="PANTHER" id="PTHR43022">
    <property type="entry name" value="PROTEIN SMF"/>
    <property type="match status" value="1"/>
</dbReference>
<dbReference type="NCBIfam" id="TIGR00732">
    <property type="entry name" value="dprA"/>
    <property type="match status" value="1"/>
</dbReference>
<dbReference type="SUPFAM" id="SSF102405">
    <property type="entry name" value="MCP/YpsA-like"/>
    <property type="match status" value="1"/>
</dbReference>
<dbReference type="InterPro" id="IPR057666">
    <property type="entry name" value="DrpA_SLOG"/>
</dbReference>
<evidence type="ECO:0000259" key="2">
    <source>
        <dbReference type="Pfam" id="PF02481"/>
    </source>
</evidence>
<dbReference type="PANTHER" id="PTHR43022:SF1">
    <property type="entry name" value="PROTEIN SMF"/>
    <property type="match status" value="1"/>
</dbReference>
<name>A0A919BI26_9GAMM</name>
<dbReference type="InterPro" id="IPR041614">
    <property type="entry name" value="DprA_WH"/>
</dbReference>
<dbReference type="Proteomes" id="UP000623842">
    <property type="component" value="Unassembled WGS sequence"/>
</dbReference>
<comment type="caution">
    <text evidence="4">The sequence shown here is derived from an EMBL/GenBank/DDBJ whole genome shotgun (WGS) entry which is preliminary data.</text>
</comment>
<dbReference type="InterPro" id="IPR036388">
    <property type="entry name" value="WH-like_DNA-bd_sf"/>
</dbReference>
<organism evidence="4 5">
    <name type="scientific">Thalassotalea marina</name>
    <dbReference type="NCBI Taxonomy" id="1673741"/>
    <lineage>
        <taxon>Bacteria</taxon>
        <taxon>Pseudomonadati</taxon>
        <taxon>Pseudomonadota</taxon>
        <taxon>Gammaproteobacteria</taxon>
        <taxon>Alteromonadales</taxon>
        <taxon>Colwelliaceae</taxon>
        <taxon>Thalassotalea</taxon>
    </lineage>
</organism>
<protein>
    <submittedName>
        <fullName evidence="4">DNA processing protein DprA</fullName>
    </submittedName>
</protein>